<dbReference type="AlphaFoldDB" id="A0A6M3K053"/>
<protein>
    <submittedName>
        <fullName evidence="1">Uncharacterized protein</fullName>
    </submittedName>
</protein>
<accession>A0A6M3K053</accession>
<reference evidence="1" key="1">
    <citation type="submission" date="2020-03" db="EMBL/GenBank/DDBJ databases">
        <title>The deep terrestrial virosphere.</title>
        <authorList>
            <person name="Holmfeldt K."/>
            <person name="Nilsson E."/>
            <person name="Simone D."/>
            <person name="Lopez-Fernandez M."/>
            <person name="Wu X."/>
            <person name="de Brujin I."/>
            <person name="Lundin D."/>
            <person name="Andersson A."/>
            <person name="Bertilsson S."/>
            <person name="Dopson M."/>
        </authorList>
    </citation>
    <scope>NUCLEOTIDE SEQUENCE</scope>
    <source>
        <strain evidence="1">MM415A02046</strain>
    </source>
</reference>
<name>A0A6M3K053_9ZZZZ</name>
<sequence length="72" mass="7761">MQDGKYIYAGGAQAGKEWGGMSGLNLNNLPGGMGGPGSYYFGGPQAGTKYYERTPELNQTMLDWVRKQPQIG</sequence>
<proteinExistence type="predicted"/>
<gene>
    <name evidence="1" type="ORF">MM415A02046_0007</name>
</gene>
<evidence type="ECO:0000313" key="1">
    <source>
        <dbReference type="EMBL" id="QJA74327.1"/>
    </source>
</evidence>
<dbReference type="EMBL" id="MT142090">
    <property type="protein sequence ID" value="QJA74327.1"/>
    <property type="molecule type" value="Genomic_DNA"/>
</dbReference>
<organism evidence="1">
    <name type="scientific">viral metagenome</name>
    <dbReference type="NCBI Taxonomy" id="1070528"/>
    <lineage>
        <taxon>unclassified sequences</taxon>
        <taxon>metagenomes</taxon>
        <taxon>organismal metagenomes</taxon>
    </lineage>
</organism>